<dbReference type="AlphaFoldDB" id="A0A437UDJ0"/>
<gene>
    <name evidence="2" type="ORF">EH230_01630</name>
</gene>
<dbReference type="EMBL" id="RQSM01000002">
    <property type="protein sequence ID" value="RVU91703.1"/>
    <property type="molecule type" value="Genomic_DNA"/>
</dbReference>
<evidence type="ECO:0000313" key="2">
    <source>
        <dbReference type="EMBL" id="RVU91703.1"/>
    </source>
</evidence>
<feature type="compositionally biased region" description="Polar residues" evidence="1">
    <location>
        <begin position="30"/>
        <end position="51"/>
    </location>
</feature>
<sequence>MKKAMQGETDIRELEFYVTVEYYKNKKHTTANVDIQNPLPTENTPPSQSTGIKKAKGSPAEENQKARKRKVAY</sequence>
<protein>
    <submittedName>
        <fullName evidence="2">Uncharacterized protein</fullName>
    </submittedName>
</protein>
<dbReference type="Proteomes" id="UP000288951">
    <property type="component" value="Unassembled WGS sequence"/>
</dbReference>
<evidence type="ECO:0000313" key="3">
    <source>
        <dbReference type="Proteomes" id="UP000288951"/>
    </source>
</evidence>
<feature type="region of interest" description="Disordered" evidence="1">
    <location>
        <begin position="27"/>
        <end position="73"/>
    </location>
</feature>
<organism evidence="2 3">
    <name type="scientific">Flavobacterium columnare</name>
    <dbReference type="NCBI Taxonomy" id="996"/>
    <lineage>
        <taxon>Bacteria</taxon>
        <taxon>Pseudomonadati</taxon>
        <taxon>Bacteroidota</taxon>
        <taxon>Flavobacteriia</taxon>
        <taxon>Flavobacteriales</taxon>
        <taxon>Flavobacteriaceae</taxon>
        <taxon>Flavobacterium</taxon>
    </lineage>
</organism>
<comment type="caution">
    <text evidence="2">The sequence shown here is derived from an EMBL/GenBank/DDBJ whole genome shotgun (WGS) entry which is preliminary data.</text>
</comment>
<keyword evidence="3" id="KW-1185">Reference proteome</keyword>
<reference evidence="2" key="1">
    <citation type="submission" date="2018-12" db="EMBL/GenBank/DDBJ databases">
        <title>Draft genome sequence of Flaovobacterium columnare ARS1 isolated from channel catfish in Alabama.</title>
        <authorList>
            <person name="Cai W."/>
            <person name="Arias C."/>
        </authorList>
    </citation>
    <scope>NUCLEOTIDE SEQUENCE [LARGE SCALE GENOMIC DNA]</scope>
    <source>
        <strain evidence="2">ARS1</strain>
    </source>
</reference>
<accession>A0A437UDJ0</accession>
<evidence type="ECO:0000256" key="1">
    <source>
        <dbReference type="SAM" id="MobiDB-lite"/>
    </source>
</evidence>
<dbReference type="RefSeq" id="WP_127822859.1">
    <property type="nucleotide sequence ID" value="NZ_RQSM01000002.1"/>
</dbReference>
<proteinExistence type="predicted"/>
<name>A0A437UDJ0_9FLAO</name>